<organism evidence="1 2">
    <name type="scientific">Microbacterium psychrotolerans</name>
    <dbReference type="NCBI Taxonomy" id="3068321"/>
    <lineage>
        <taxon>Bacteria</taxon>
        <taxon>Bacillati</taxon>
        <taxon>Actinomycetota</taxon>
        <taxon>Actinomycetes</taxon>
        <taxon>Micrococcales</taxon>
        <taxon>Microbacteriaceae</taxon>
        <taxon>Microbacterium</taxon>
    </lineage>
</organism>
<accession>A0ABU0Z205</accession>
<gene>
    <name evidence="1" type="ORF">Q9R08_11480</name>
</gene>
<dbReference type="RefSeq" id="WP_308868150.1">
    <property type="nucleotide sequence ID" value="NZ_JAVFWO010000003.1"/>
</dbReference>
<comment type="caution">
    <text evidence="1">The sequence shown here is derived from an EMBL/GenBank/DDBJ whole genome shotgun (WGS) entry which is preliminary data.</text>
</comment>
<protein>
    <submittedName>
        <fullName evidence="1">Uncharacterized protein</fullName>
    </submittedName>
</protein>
<proteinExistence type="predicted"/>
<dbReference type="EMBL" id="JAVFWO010000003">
    <property type="protein sequence ID" value="MDQ7878599.1"/>
    <property type="molecule type" value="Genomic_DNA"/>
</dbReference>
<evidence type="ECO:0000313" key="2">
    <source>
        <dbReference type="Proteomes" id="UP001235133"/>
    </source>
</evidence>
<dbReference type="Proteomes" id="UP001235133">
    <property type="component" value="Unassembled WGS sequence"/>
</dbReference>
<reference evidence="1 2" key="1">
    <citation type="submission" date="2023-08" db="EMBL/GenBank/DDBJ databases">
        <title>Microbacterium psychrotolerans sp. nov., a psychrotolerant bacterium isolated from soil in Heilongjiang Province, China.</title>
        <authorList>
            <person name="An P."/>
            <person name="Zhao D."/>
            <person name="Xiang H."/>
        </authorList>
    </citation>
    <scope>NUCLEOTIDE SEQUENCE [LARGE SCALE GENOMIC DNA]</scope>
    <source>
        <strain evidence="1 2">QXD-8</strain>
    </source>
</reference>
<evidence type="ECO:0000313" key="1">
    <source>
        <dbReference type="EMBL" id="MDQ7878599.1"/>
    </source>
</evidence>
<name>A0ABU0Z205_9MICO</name>
<keyword evidence="2" id="KW-1185">Reference proteome</keyword>
<sequence length="187" mass="20376">MAIAPMYTLSLESTWLPVPLRFPWGTFARPDDWATVLTDSLLADTGVDDEARDRLRATALHLQAMSGPLPGAMERFWRTEFVGGETIVAHLYITDSDAATAEDLVQLARAGVGGVVQTWGSLERTAFDSAISAVVVSGAEQAEVYGLRHLGVRDGFVFLLDLLHDNPLVVDAVQGELERVFCSIRFA</sequence>